<name>A0A3N2Q8L3_SODAK</name>
<proteinExistence type="predicted"/>
<gene>
    <name evidence="1" type="ORF">SODALDRAFT_355315</name>
</gene>
<dbReference type="Proteomes" id="UP000272025">
    <property type="component" value="Unassembled WGS sequence"/>
</dbReference>
<accession>A0A3N2Q8L3</accession>
<reference evidence="1 2" key="1">
    <citation type="journal article" date="2018" name="Mol. Ecol.">
        <title>The obligate alkalophilic soda-lake fungus Sodiomyces alkalinus has shifted to a protein diet.</title>
        <authorList>
            <person name="Grum-Grzhimaylo A.A."/>
            <person name="Falkoski D.L."/>
            <person name="van den Heuvel J."/>
            <person name="Valero-Jimenez C.A."/>
            <person name="Min B."/>
            <person name="Choi I.G."/>
            <person name="Lipzen A."/>
            <person name="Daum C.G."/>
            <person name="Aanen D.K."/>
            <person name="Tsang A."/>
            <person name="Henrissat B."/>
            <person name="Bilanenko E.N."/>
            <person name="de Vries R.P."/>
            <person name="van Kan J.A.L."/>
            <person name="Grigoriev I.V."/>
            <person name="Debets A.J.M."/>
        </authorList>
    </citation>
    <scope>NUCLEOTIDE SEQUENCE [LARGE SCALE GENOMIC DNA]</scope>
    <source>
        <strain evidence="1 2">F11</strain>
    </source>
</reference>
<dbReference type="RefSeq" id="XP_028470925.1">
    <property type="nucleotide sequence ID" value="XM_028613803.1"/>
</dbReference>
<organism evidence="1 2">
    <name type="scientific">Sodiomyces alkalinus (strain CBS 110278 / VKM F-3762 / F11)</name>
    <name type="common">Alkaliphilic filamentous fungus</name>
    <dbReference type="NCBI Taxonomy" id="1314773"/>
    <lineage>
        <taxon>Eukaryota</taxon>
        <taxon>Fungi</taxon>
        <taxon>Dikarya</taxon>
        <taxon>Ascomycota</taxon>
        <taxon>Pezizomycotina</taxon>
        <taxon>Sordariomycetes</taxon>
        <taxon>Hypocreomycetidae</taxon>
        <taxon>Glomerellales</taxon>
        <taxon>Plectosphaerellaceae</taxon>
        <taxon>Sodiomyces</taxon>
    </lineage>
</organism>
<sequence>MEARSTKKSSPKGSEPSWADIALVIRHNDALIGGAEKNTRILVKDTKGRGFSLGVFLFEMMKIKRYDRQENQTHHLDRAFPSQADPFQASALSEVKQQDLSATYSDPEYYGSFPCPIHQYGAPDLSVVGGREIDASPRSIQVRFRRVWNLGSVVGRPPYRMDPTRHSLRVHSLTPFRLDRLTSDLKIDSFGKGEDPPTKYALSGMPFEPISLPCGMIPRGRPFGESALVSDGLHGFTVADYCWSSRLRTLAQASYLHLIQTPTTGNILRPRSSATFGQCLKCLPLAFMSADPRPLNHPELPKVIVTSIDPRDFTVTIFP</sequence>
<protein>
    <submittedName>
        <fullName evidence="1">Uncharacterized protein</fullName>
    </submittedName>
</protein>
<dbReference type="AlphaFoldDB" id="A0A3N2Q8L3"/>
<dbReference type="GeneID" id="39582281"/>
<dbReference type="EMBL" id="ML119051">
    <property type="protein sequence ID" value="ROT43119.1"/>
    <property type="molecule type" value="Genomic_DNA"/>
</dbReference>
<keyword evidence="2" id="KW-1185">Reference proteome</keyword>
<evidence type="ECO:0000313" key="1">
    <source>
        <dbReference type="EMBL" id="ROT43119.1"/>
    </source>
</evidence>
<evidence type="ECO:0000313" key="2">
    <source>
        <dbReference type="Proteomes" id="UP000272025"/>
    </source>
</evidence>